<organism evidence="8 9">
    <name type="scientific">Ideonella livida</name>
    <dbReference type="NCBI Taxonomy" id="2707176"/>
    <lineage>
        <taxon>Bacteria</taxon>
        <taxon>Pseudomonadati</taxon>
        <taxon>Pseudomonadota</taxon>
        <taxon>Betaproteobacteria</taxon>
        <taxon>Burkholderiales</taxon>
        <taxon>Sphaerotilaceae</taxon>
        <taxon>Ideonella</taxon>
    </lineage>
</organism>
<evidence type="ECO:0000256" key="2">
    <source>
        <dbReference type="ARBA" id="ARBA00007430"/>
    </source>
</evidence>
<name>A0A7C9PIB3_9BURK</name>
<dbReference type="InterPro" id="IPR050833">
    <property type="entry name" value="Poly_Biosynth_Transport"/>
</dbReference>
<gene>
    <name evidence="8" type="ORF">G3A44_15070</name>
</gene>
<dbReference type="RefSeq" id="WP_163458440.1">
    <property type="nucleotide sequence ID" value="NZ_JAAGOH010000018.1"/>
</dbReference>
<feature type="transmembrane region" description="Helical" evidence="7">
    <location>
        <begin position="303"/>
        <end position="324"/>
    </location>
</feature>
<feature type="transmembrane region" description="Helical" evidence="7">
    <location>
        <begin position="154"/>
        <end position="172"/>
    </location>
</feature>
<evidence type="ECO:0000256" key="6">
    <source>
        <dbReference type="ARBA" id="ARBA00023136"/>
    </source>
</evidence>
<evidence type="ECO:0000256" key="4">
    <source>
        <dbReference type="ARBA" id="ARBA00022692"/>
    </source>
</evidence>
<keyword evidence="5 7" id="KW-1133">Transmembrane helix</keyword>
<feature type="transmembrane region" description="Helical" evidence="7">
    <location>
        <begin position="371"/>
        <end position="402"/>
    </location>
</feature>
<keyword evidence="4 7" id="KW-0812">Transmembrane</keyword>
<feature type="transmembrane region" description="Helical" evidence="7">
    <location>
        <begin position="36"/>
        <end position="54"/>
    </location>
</feature>
<protein>
    <submittedName>
        <fullName evidence="8">Oligosaccharide flippase family protein</fullName>
    </submittedName>
</protein>
<dbReference type="GO" id="GO:0005886">
    <property type="term" value="C:plasma membrane"/>
    <property type="evidence" value="ECO:0007669"/>
    <property type="project" value="UniProtKB-SubCell"/>
</dbReference>
<comment type="subcellular location">
    <subcellularLocation>
        <location evidence="1">Cell membrane</location>
        <topology evidence="1">Multi-pass membrane protein</topology>
    </subcellularLocation>
</comment>
<feature type="transmembrane region" description="Helical" evidence="7">
    <location>
        <begin position="122"/>
        <end position="142"/>
    </location>
</feature>
<evidence type="ECO:0000256" key="5">
    <source>
        <dbReference type="ARBA" id="ARBA00022989"/>
    </source>
</evidence>
<dbReference type="Proteomes" id="UP000484255">
    <property type="component" value="Unassembled WGS sequence"/>
</dbReference>
<dbReference type="AlphaFoldDB" id="A0A7C9PIB3"/>
<comment type="similarity">
    <text evidence="2">Belongs to the polysaccharide synthase family.</text>
</comment>
<dbReference type="PANTHER" id="PTHR30250">
    <property type="entry name" value="PST FAMILY PREDICTED COLANIC ACID TRANSPORTER"/>
    <property type="match status" value="1"/>
</dbReference>
<evidence type="ECO:0000256" key="1">
    <source>
        <dbReference type="ARBA" id="ARBA00004651"/>
    </source>
</evidence>
<comment type="caution">
    <text evidence="8">The sequence shown here is derived from an EMBL/GenBank/DDBJ whole genome shotgun (WGS) entry which is preliminary data.</text>
</comment>
<accession>A0A7C9PIB3</accession>
<dbReference type="Pfam" id="PF13440">
    <property type="entry name" value="Polysacc_synt_3"/>
    <property type="match status" value="1"/>
</dbReference>
<keyword evidence="9" id="KW-1185">Reference proteome</keyword>
<sequence length="446" mass="47376">MSRLRAASGWMLFLQFGSQGLRFFSNLVLARLLMPDAFGLVATVNLVIIGLNLFSDIGLHNSVVVSARAVEPAFARTVWTLQVLRGLVLAGCCLALGLLMLVVGRWDALAGTTYGDPRLPAVFLALSLMPVVTGLQSVRVLLAKRELRTRDLAVLELGGQGVAFITTATLAWLTHSHWALVVGGLTGALVQTLAGHWRLPGPRDGWQLEREAMREVLGHAKWLLPASILAFLAANSDRLVLGGVVDAATLGIYSMAFLLMNAFQQIAGNLCAGVVFPALSAVQRENPQAMGATLARFQRLYDLGFVTVGSALAVCGSQVVGLLYDPRYAAAGPMLQLLAAGSIGLRSQIGELAFQALGQFKWSAAARLVQWLSLLVGLGTGLALGGVLGATLGIALSSYAVWPLVMAFNRRHGLRPPGAHRMLLPALAAGGLLGLVVRQLLWWLQG</sequence>
<evidence type="ECO:0000256" key="7">
    <source>
        <dbReference type="SAM" id="Phobius"/>
    </source>
</evidence>
<evidence type="ECO:0000313" key="8">
    <source>
        <dbReference type="EMBL" id="NDY92508.1"/>
    </source>
</evidence>
<feature type="transmembrane region" description="Helical" evidence="7">
    <location>
        <begin position="422"/>
        <end position="444"/>
    </location>
</feature>
<keyword evidence="3" id="KW-1003">Cell membrane</keyword>
<evidence type="ECO:0000313" key="9">
    <source>
        <dbReference type="Proteomes" id="UP000484255"/>
    </source>
</evidence>
<evidence type="ECO:0000256" key="3">
    <source>
        <dbReference type="ARBA" id="ARBA00022475"/>
    </source>
</evidence>
<feature type="transmembrane region" description="Helical" evidence="7">
    <location>
        <begin position="83"/>
        <end position="102"/>
    </location>
</feature>
<dbReference type="PANTHER" id="PTHR30250:SF10">
    <property type="entry name" value="LIPOPOLYSACCHARIDE BIOSYNTHESIS PROTEIN WZXC"/>
    <property type="match status" value="1"/>
</dbReference>
<proteinExistence type="inferred from homology"/>
<keyword evidence="6 7" id="KW-0472">Membrane</keyword>
<feature type="transmembrane region" description="Helical" evidence="7">
    <location>
        <begin position="240"/>
        <end position="259"/>
    </location>
</feature>
<reference evidence="8 9" key="1">
    <citation type="submission" date="2020-02" db="EMBL/GenBank/DDBJ databases">
        <title>Ideonella bacterium strain TBM-1.</title>
        <authorList>
            <person name="Chen W.-M."/>
        </authorList>
    </citation>
    <scope>NUCLEOTIDE SEQUENCE [LARGE SCALE GENOMIC DNA]</scope>
    <source>
        <strain evidence="8 9">TBM-1</strain>
    </source>
</reference>
<dbReference type="EMBL" id="JAAGOH010000018">
    <property type="protein sequence ID" value="NDY92508.1"/>
    <property type="molecule type" value="Genomic_DNA"/>
</dbReference>